<keyword evidence="2 8" id="KW-0436">Ligase</keyword>
<dbReference type="OrthoDB" id="337870at2759"/>
<dbReference type="FunFam" id="3.40.50.620:FF:000227">
    <property type="entry name" value="Tyrosine--tRNA ligase"/>
    <property type="match status" value="1"/>
</dbReference>
<dbReference type="CDD" id="cd00805">
    <property type="entry name" value="TyrRS_core"/>
    <property type="match status" value="1"/>
</dbReference>
<dbReference type="InterPro" id="IPR024088">
    <property type="entry name" value="Tyr-tRNA-ligase_bac-type"/>
</dbReference>
<evidence type="ECO:0000313" key="12">
    <source>
        <dbReference type="Proteomes" id="UP000799437"/>
    </source>
</evidence>
<dbReference type="FunFam" id="1.10.240.10:FF:000001">
    <property type="entry name" value="Tyrosine--tRNA ligase"/>
    <property type="match status" value="1"/>
</dbReference>
<dbReference type="NCBIfam" id="TIGR00234">
    <property type="entry name" value="tyrS"/>
    <property type="match status" value="1"/>
</dbReference>
<dbReference type="InterPro" id="IPR032005">
    <property type="entry name" value="TyrRSs_C"/>
</dbReference>
<comment type="catalytic activity">
    <reaction evidence="7 8">
        <text>tRNA(Tyr) + L-tyrosine + ATP = L-tyrosyl-tRNA(Tyr) + AMP + diphosphate + H(+)</text>
        <dbReference type="Rhea" id="RHEA:10220"/>
        <dbReference type="Rhea" id="RHEA-COMP:9706"/>
        <dbReference type="Rhea" id="RHEA-COMP:9707"/>
        <dbReference type="ChEBI" id="CHEBI:15378"/>
        <dbReference type="ChEBI" id="CHEBI:30616"/>
        <dbReference type="ChEBI" id="CHEBI:33019"/>
        <dbReference type="ChEBI" id="CHEBI:58315"/>
        <dbReference type="ChEBI" id="CHEBI:78442"/>
        <dbReference type="ChEBI" id="CHEBI:78536"/>
        <dbReference type="ChEBI" id="CHEBI:456215"/>
        <dbReference type="EC" id="6.1.1.1"/>
    </reaction>
</comment>
<evidence type="ECO:0000256" key="5">
    <source>
        <dbReference type="ARBA" id="ARBA00022917"/>
    </source>
</evidence>
<dbReference type="GeneID" id="54483547"/>
<dbReference type="Gene3D" id="3.40.50.620">
    <property type="entry name" value="HUPs"/>
    <property type="match status" value="1"/>
</dbReference>
<dbReference type="EC" id="6.1.1.1" evidence="8"/>
<dbReference type="PRINTS" id="PR01040">
    <property type="entry name" value="TRNASYNTHTYR"/>
</dbReference>
<proteinExistence type="inferred from homology"/>
<dbReference type="RefSeq" id="XP_033596844.1">
    <property type="nucleotide sequence ID" value="XM_033742493.1"/>
</dbReference>
<evidence type="ECO:0000256" key="4">
    <source>
        <dbReference type="ARBA" id="ARBA00022840"/>
    </source>
</evidence>
<dbReference type="PANTHER" id="PTHR11766:SF0">
    <property type="entry name" value="TYROSINE--TRNA LIGASE, MITOCHONDRIAL"/>
    <property type="match status" value="1"/>
</dbReference>
<keyword evidence="5 8" id="KW-0648">Protein biosynthesis</keyword>
<evidence type="ECO:0000256" key="1">
    <source>
        <dbReference type="ARBA" id="ARBA00005594"/>
    </source>
</evidence>
<dbReference type="GO" id="GO:0005739">
    <property type="term" value="C:mitochondrion"/>
    <property type="evidence" value="ECO:0007669"/>
    <property type="project" value="TreeGrafter"/>
</dbReference>
<dbReference type="InterPro" id="IPR002305">
    <property type="entry name" value="aa-tRNA-synth_Ic"/>
</dbReference>
<dbReference type="Pfam" id="PF16714">
    <property type="entry name" value="TyrRSs_C"/>
    <property type="match status" value="1"/>
</dbReference>
<dbReference type="Gene3D" id="1.10.240.10">
    <property type="entry name" value="Tyrosyl-Transfer RNA Synthetase"/>
    <property type="match status" value="1"/>
</dbReference>
<gene>
    <name evidence="11" type="ORF">EJ05DRAFT_456506</name>
</gene>
<organism evidence="11 12">
    <name type="scientific">Pseudovirgaria hyperparasitica</name>
    <dbReference type="NCBI Taxonomy" id="470096"/>
    <lineage>
        <taxon>Eukaryota</taxon>
        <taxon>Fungi</taxon>
        <taxon>Dikarya</taxon>
        <taxon>Ascomycota</taxon>
        <taxon>Pezizomycotina</taxon>
        <taxon>Dothideomycetes</taxon>
        <taxon>Dothideomycetes incertae sedis</taxon>
        <taxon>Acrospermales</taxon>
        <taxon>Acrospermaceae</taxon>
        <taxon>Pseudovirgaria</taxon>
    </lineage>
</organism>
<keyword evidence="12" id="KW-1185">Reference proteome</keyword>
<sequence length="674" mass="76010">MSLTDASSRVVRRGASRCSIFPSPSPVSYDARRCISQGWLRKEVERNLNWSRTAKEIDAGRQKSFLTMLEERGLVKQIAGNRDALDKLLTKKRIGVYCGVDATASSLHIGHMLPVMILFWSYVHGYPTFHLIGGATAKIGDPSGRSTEREPMHRSSRSKNILLMQEQIKRMWKKIEFYAARHGFVHDKKSMSWLRGIYNNSTWHNKVTVSEILGQLGRGIRISTLLGRDSVKERLNSGVGMNVAEFFYPLMQSWDWWEMFKQKGVQLQIGGSDQYGNLLSGIEAVSYMQANVSHDSERIKQPDLAEGDFSLFAITTPLLTTPSGQKLGKSAGNAVWLDPNLTTPYELYQYFVRLPDSEVEQYLKWFTFIPVKDIGVIMEEHNKDASKRLAQNFLAHEFVELVHGWHIAEEARIQTTQLYPNSVNVYEYFKDLINIKSPNQTAKPPPPLPDYAAPVQVPDKDARKQFAQYTLPELNKYAPQMNVFNKNVDTAIKLPRAFFARKSWPVILYTSGLAGSRTEATKLLQNKGAYVHGAHGGNIETKDRVVWNPITATKIGDAVQYIRDNTLMIRAGKWNLKVIEVVDDEVWEQEGMTFPVDKDGKPKAQLARPGEEEYDENVEAIKLLQSLPRSSWKPGMTAGEALEIAKARDGSKPTAQKRFSDAPPDGLSGFSGVH</sequence>
<accession>A0A6A6VVY0</accession>
<evidence type="ECO:0000256" key="3">
    <source>
        <dbReference type="ARBA" id="ARBA00022741"/>
    </source>
</evidence>
<keyword evidence="4 8" id="KW-0067">ATP-binding</keyword>
<dbReference type="SUPFAM" id="SSF52374">
    <property type="entry name" value="Nucleotidylyl transferase"/>
    <property type="match status" value="1"/>
</dbReference>
<dbReference type="PANTHER" id="PTHR11766">
    <property type="entry name" value="TYROSYL-TRNA SYNTHETASE"/>
    <property type="match status" value="1"/>
</dbReference>
<evidence type="ECO:0000259" key="10">
    <source>
        <dbReference type="Pfam" id="PF16714"/>
    </source>
</evidence>
<dbReference type="InterPro" id="IPR014729">
    <property type="entry name" value="Rossmann-like_a/b/a_fold"/>
</dbReference>
<dbReference type="InterPro" id="IPR002307">
    <property type="entry name" value="Tyr-tRNA-ligase"/>
</dbReference>
<dbReference type="GO" id="GO:0004831">
    <property type="term" value="F:tyrosine-tRNA ligase activity"/>
    <property type="evidence" value="ECO:0007669"/>
    <property type="project" value="UniProtKB-EC"/>
</dbReference>
<name>A0A6A6VVY0_9PEZI</name>
<evidence type="ECO:0000256" key="2">
    <source>
        <dbReference type="ARBA" id="ARBA00022598"/>
    </source>
</evidence>
<evidence type="ECO:0000313" key="11">
    <source>
        <dbReference type="EMBL" id="KAF2754393.1"/>
    </source>
</evidence>
<dbReference type="GO" id="GO:0005524">
    <property type="term" value="F:ATP binding"/>
    <property type="evidence" value="ECO:0007669"/>
    <property type="project" value="UniProtKB-KW"/>
</dbReference>
<dbReference type="Proteomes" id="UP000799437">
    <property type="component" value="Unassembled WGS sequence"/>
</dbReference>
<protein>
    <recommendedName>
        <fullName evidence="8">Tyrosine--tRNA ligase</fullName>
        <ecNumber evidence="8">6.1.1.1</ecNumber>
    </recommendedName>
    <alternativeName>
        <fullName evidence="8">Tyrosyl-tRNA synthetase</fullName>
    </alternativeName>
</protein>
<dbReference type="GO" id="GO:0003723">
    <property type="term" value="F:RNA binding"/>
    <property type="evidence" value="ECO:0007669"/>
    <property type="project" value="InterPro"/>
</dbReference>
<dbReference type="GO" id="GO:0005829">
    <property type="term" value="C:cytosol"/>
    <property type="evidence" value="ECO:0007669"/>
    <property type="project" value="TreeGrafter"/>
</dbReference>
<feature type="domain" description="Tyrosyl-tRNA synthetase C-terminal" evidence="10">
    <location>
        <begin position="485"/>
        <end position="596"/>
    </location>
</feature>
<reference evidence="11" key="1">
    <citation type="journal article" date="2020" name="Stud. Mycol.">
        <title>101 Dothideomycetes genomes: a test case for predicting lifestyles and emergence of pathogens.</title>
        <authorList>
            <person name="Haridas S."/>
            <person name="Albert R."/>
            <person name="Binder M."/>
            <person name="Bloem J."/>
            <person name="Labutti K."/>
            <person name="Salamov A."/>
            <person name="Andreopoulos B."/>
            <person name="Baker S."/>
            <person name="Barry K."/>
            <person name="Bills G."/>
            <person name="Bluhm B."/>
            <person name="Cannon C."/>
            <person name="Castanera R."/>
            <person name="Culley D."/>
            <person name="Daum C."/>
            <person name="Ezra D."/>
            <person name="Gonzalez J."/>
            <person name="Henrissat B."/>
            <person name="Kuo A."/>
            <person name="Liang C."/>
            <person name="Lipzen A."/>
            <person name="Lutzoni F."/>
            <person name="Magnuson J."/>
            <person name="Mondo S."/>
            <person name="Nolan M."/>
            <person name="Ohm R."/>
            <person name="Pangilinan J."/>
            <person name="Park H.-J."/>
            <person name="Ramirez L."/>
            <person name="Alfaro M."/>
            <person name="Sun H."/>
            <person name="Tritt A."/>
            <person name="Yoshinaga Y."/>
            <person name="Zwiers L.-H."/>
            <person name="Turgeon B."/>
            <person name="Goodwin S."/>
            <person name="Spatafora J."/>
            <person name="Crous P."/>
            <person name="Grigoriev I."/>
        </authorList>
    </citation>
    <scope>NUCLEOTIDE SEQUENCE</scope>
    <source>
        <strain evidence="11">CBS 121739</strain>
    </source>
</reference>
<evidence type="ECO:0000256" key="9">
    <source>
        <dbReference type="SAM" id="MobiDB-lite"/>
    </source>
</evidence>
<comment type="similarity">
    <text evidence="1 8">Belongs to the class-I aminoacyl-tRNA synthetase family.</text>
</comment>
<evidence type="ECO:0000256" key="8">
    <source>
        <dbReference type="RuleBase" id="RU361234"/>
    </source>
</evidence>
<evidence type="ECO:0000256" key="7">
    <source>
        <dbReference type="ARBA" id="ARBA00048248"/>
    </source>
</evidence>
<evidence type="ECO:0000256" key="6">
    <source>
        <dbReference type="ARBA" id="ARBA00023146"/>
    </source>
</evidence>
<dbReference type="AlphaFoldDB" id="A0A6A6VVY0"/>
<dbReference type="Pfam" id="PF00579">
    <property type="entry name" value="tRNA-synt_1b"/>
    <property type="match status" value="1"/>
</dbReference>
<dbReference type="GO" id="GO:0006437">
    <property type="term" value="P:tyrosyl-tRNA aminoacylation"/>
    <property type="evidence" value="ECO:0007669"/>
    <property type="project" value="InterPro"/>
</dbReference>
<keyword evidence="6 8" id="KW-0030">Aminoacyl-tRNA synthetase</keyword>
<feature type="region of interest" description="Disordered" evidence="9">
    <location>
        <begin position="646"/>
        <end position="674"/>
    </location>
</feature>
<dbReference type="EMBL" id="ML996580">
    <property type="protein sequence ID" value="KAF2754393.1"/>
    <property type="molecule type" value="Genomic_DNA"/>
</dbReference>
<keyword evidence="3 8" id="KW-0547">Nucleotide-binding</keyword>